<dbReference type="Proteomes" id="UP000177349">
    <property type="component" value="Unassembled WGS sequence"/>
</dbReference>
<dbReference type="FunFam" id="2.40.50.140:FF:000012">
    <property type="entry name" value="DNA ligase"/>
    <property type="match status" value="1"/>
</dbReference>
<dbReference type="AlphaFoldDB" id="A0A1G2BTG0"/>
<dbReference type="CDD" id="cd00114">
    <property type="entry name" value="LIGANc"/>
    <property type="match status" value="1"/>
</dbReference>
<dbReference type="Gene3D" id="2.40.50.140">
    <property type="entry name" value="Nucleic acid-binding proteins"/>
    <property type="match status" value="1"/>
</dbReference>
<proteinExistence type="inferred from homology"/>
<evidence type="ECO:0000259" key="16">
    <source>
        <dbReference type="PROSITE" id="PS50172"/>
    </source>
</evidence>
<evidence type="ECO:0000256" key="4">
    <source>
        <dbReference type="ARBA" id="ARBA00022598"/>
    </source>
</evidence>
<dbReference type="SUPFAM" id="SSF56091">
    <property type="entry name" value="DNA ligase/mRNA capping enzyme, catalytic domain"/>
    <property type="match status" value="1"/>
</dbReference>
<dbReference type="Pfam" id="PF03119">
    <property type="entry name" value="DNA_ligase_ZBD"/>
    <property type="match status" value="1"/>
</dbReference>
<dbReference type="GO" id="GO:0005829">
    <property type="term" value="C:cytosol"/>
    <property type="evidence" value="ECO:0007669"/>
    <property type="project" value="TreeGrafter"/>
</dbReference>
<feature type="binding site" evidence="14">
    <location>
        <begin position="83"/>
        <end position="84"/>
    </location>
    <ligand>
        <name>NAD(+)</name>
        <dbReference type="ChEBI" id="CHEBI:57540"/>
    </ligand>
</feature>
<comment type="caution">
    <text evidence="14">Lacks conserved residue(s) required for the propagation of feature annotation.</text>
</comment>
<dbReference type="InterPro" id="IPR003583">
    <property type="entry name" value="Hlx-hairpin-Hlx_DNA-bd_motif"/>
</dbReference>
<dbReference type="FunFam" id="1.10.150.20:FF:000007">
    <property type="entry name" value="DNA ligase"/>
    <property type="match status" value="1"/>
</dbReference>
<dbReference type="FunFam" id="1.10.150.20:FF:000006">
    <property type="entry name" value="DNA ligase"/>
    <property type="match status" value="1"/>
</dbReference>
<evidence type="ECO:0000256" key="8">
    <source>
        <dbReference type="ARBA" id="ARBA00022833"/>
    </source>
</evidence>
<dbReference type="PROSITE" id="PS01055">
    <property type="entry name" value="DNA_LIGASE_N1"/>
    <property type="match status" value="1"/>
</dbReference>
<comment type="cofactor">
    <cofactor evidence="14">
        <name>Mg(2+)</name>
        <dbReference type="ChEBI" id="CHEBI:18420"/>
    </cofactor>
    <cofactor evidence="14">
        <name>Mn(2+)</name>
        <dbReference type="ChEBI" id="CHEBI:29035"/>
    </cofactor>
</comment>
<dbReference type="Gene3D" id="1.10.150.20">
    <property type="entry name" value="5' to 3' exonuclease, C-terminal subdomain"/>
    <property type="match status" value="2"/>
</dbReference>
<feature type="binding site" evidence="14">
    <location>
        <position position="409"/>
    </location>
    <ligand>
        <name>Zn(2+)</name>
        <dbReference type="ChEBI" id="CHEBI:29105"/>
    </ligand>
</feature>
<dbReference type="PIRSF" id="PIRSF001604">
    <property type="entry name" value="LigA"/>
    <property type="match status" value="1"/>
</dbReference>
<dbReference type="Gene3D" id="3.40.50.10190">
    <property type="entry name" value="BRCT domain"/>
    <property type="match status" value="1"/>
</dbReference>
<dbReference type="InterPro" id="IPR010994">
    <property type="entry name" value="RuvA_2-like"/>
</dbReference>
<dbReference type="SMART" id="SM00278">
    <property type="entry name" value="HhH1"/>
    <property type="match status" value="3"/>
</dbReference>
<evidence type="ECO:0000313" key="18">
    <source>
        <dbReference type="Proteomes" id="UP000177349"/>
    </source>
</evidence>
<evidence type="ECO:0000256" key="10">
    <source>
        <dbReference type="ARBA" id="ARBA00023027"/>
    </source>
</evidence>
<feature type="domain" description="BRCT" evidence="16">
    <location>
        <begin position="590"/>
        <end position="665"/>
    </location>
</feature>
<dbReference type="CDD" id="cd17748">
    <property type="entry name" value="BRCT_DNA_ligase_like"/>
    <property type="match status" value="1"/>
</dbReference>
<feature type="binding site" evidence="14">
    <location>
        <position position="137"/>
    </location>
    <ligand>
        <name>NAD(+)</name>
        <dbReference type="ChEBI" id="CHEBI:57540"/>
    </ligand>
</feature>
<gene>
    <name evidence="14" type="primary">ligA</name>
    <name evidence="17" type="ORF">A3B31_03860</name>
</gene>
<dbReference type="PROSITE" id="PS01056">
    <property type="entry name" value="DNA_LIGASE_N2"/>
    <property type="match status" value="1"/>
</dbReference>
<keyword evidence="14" id="KW-0464">Manganese</keyword>
<keyword evidence="7 14" id="KW-0227">DNA damage</keyword>
<dbReference type="Pfam" id="PF03120">
    <property type="entry name" value="OB_DNA_ligase"/>
    <property type="match status" value="1"/>
</dbReference>
<dbReference type="InterPro" id="IPR004150">
    <property type="entry name" value="NAD_DNA_ligase_OB"/>
</dbReference>
<evidence type="ECO:0000256" key="6">
    <source>
        <dbReference type="ARBA" id="ARBA00022723"/>
    </source>
</evidence>
<sequence>MTKKEARERIEKLRKEIDRHRYLYHVLDRQEISDAALDSLKHELWKLEQQFPQLITPDSPTQRVGGKPLDKFKKVSHTAPVLSLEDVFSHDELSEWQERNEKLLRESLGGDYCELKFDGLSVVLTYEGGLLKQGATRGDGRLGEDVTQNLRTIESVPLRLTIDKVKAAPRVIQVRGEVVMTKREFESLNKKREKAGEPLYANPRNVAAGSIRQLDPKVTAERNLTFFVFELWTDMGQTTHAEAHEIAQKLGFKTSPCNETVKNLAGVMEYLKKWEKKRQQLPYNTDGVVLVVNDIAQERKLGSVGKTDRWMAAYKFAAEQGTTRVKDIIVQVGRTGALTPVAILDPVQLAGTTVSRATLHNEDEIKRLDIRIGDTVIVQKAGDIIPDVVEVLKRLRTGTEKKFVFPKKCPQCGSPVARPSGEVAHYCTNKSCFAQELAGLVHFVSRKGFDIEGLGDKIVEQLMSAGLVRDASDLFMLKEVDVKPLERFAEKSAENLIAAIEASKKVALAKCIYALGIRHVGEETARTLARRYQSFAALSEASREELEAIDDVGPVVAESIHQWFHADRNRKLLRRLEKGGVRAIVPKAAAASGRFNGMKFVITGTLAEPRERVAECIREAGGSVSGSVSGRTDYVVAGDDPGSKYDTARKLGVKIISYDELKKMLGGV</sequence>
<evidence type="ECO:0000313" key="17">
    <source>
        <dbReference type="EMBL" id="OGY92424.1"/>
    </source>
</evidence>
<evidence type="ECO:0000256" key="5">
    <source>
        <dbReference type="ARBA" id="ARBA00022705"/>
    </source>
</evidence>
<keyword evidence="9 14" id="KW-0460">Magnesium</keyword>
<feature type="binding site" evidence="14">
    <location>
        <position position="432"/>
    </location>
    <ligand>
        <name>Zn(2+)</name>
        <dbReference type="ChEBI" id="CHEBI:29105"/>
    </ligand>
</feature>
<evidence type="ECO:0000256" key="11">
    <source>
        <dbReference type="ARBA" id="ARBA00023204"/>
    </source>
</evidence>
<dbReference type="EMBL" id="MHKN01000017">
    <property type="protein sequence ID" value="OGY92424.1"/>
    <property type="molecule type" value="Genomic_DNA"/>
</dbReference>
<comment type="caution">
    <text evidence="17">The sequence shown here is derived from an EMBL/GenBank/DDBJ whole genome shotgun (WGS) entry which is preliminary data.</text>
</comment>
<evidence type="ECO:0000256" key="9">
    <source>
        <dbReference type="ARBA" id="ARBA00022842"/>
    </source>
</evidence>
<feature type="binding site" evidence="14">
    <location>
        <position position="412"/>
    </location>
    <ligand>
        <name>Zn(2+)</name>
        <dbReference type="ChEBI" id="CHEBI:29105"/>
    </ligand>
</feature>
<dbReference type="InterPro" id="IPR041663">
    <property type="entry name" value="DisA/LigA_HHH"/>
</dbReference>
<comment type="function">
    <text evidence="1 14">DNA ligase that catalyzes the formation of phosphodiester linkages between 5'-phosphoryl and 3'-hydroxyl groups in double-stranded DNA using NAD as a coenzyme and as the energy source for the reaction. It is essential for DNA replication and repair of damaged DNA.</text>
</comment>
<evidence type="ECO:0000256" key="1">
    <source>
        <dbReference type="ARBA" id="ARBA00004067"/>
    </source>
</evidence>
<feature type="binding site" evidence="14">
    <location>
        <position position="427"/>
    </location>
    <ligand>
        <name>Zn(2+)</name>
        <dbReference type="ChEBI" id="CHEBI:29105"/>
    </ligand>
</feature>
<comment type="similarity">
    <text evidence="13 14">Belongs to the NAD-dependent DNA ligase family. LigA subfamily.</text>
</comment>
<dbReference type="NCBIfam" id="NF005932">
    <property type="entry name" value="PRK07956.1"/>
    <property type="match status" value="1"/>
</dbReference>
<name>A0A1G2BTG0_9BACT</name>
<evidence type="ECO:0000256" key="2">
    <source>
        <dbReference type="ARBA" id="ARBA00012722"/>
    </source>
</evidence>
<dbReference type="SUPFAM" id="SSF50249">
    <property type="entry name" value="Nucleic acid-binding proteins"/>
    <property type="match status" value="1"/>
</dbReference>
<dbReference type="InterPro" id="IPR018239">
    <property type="entry name" value="DNA_ligase_AS"/>
</dbReference>
<dbReference type="SMART" id="SM00292">
    <property type="entry name" value="BRCT"/>
    <property type="match status" value="1"/>
</dbReference>
<dbReference type="GO" id="GO:0006281">
    <property type="term" value="P:DNA repair"/>
    <property type="evidence" value="ECO:0007669"/>
    <property type="project" value="UniProtKB-KW"/>
</dbReference>
<feature type="binding site" evidence="14">
    <location>
        <position position="114"/>
    </location>
    <ligand>
        <name>NAD(+)</name>
        <dbReference type="ChEBI" id="CHEBI:57540"/>
    </ligand>
</feature>
<feature type="binding site" evidence="14">
    <location>
        <position position="315"/>
    </location>
    <ligand>
        <name>NAD(+)</name>
        <dbReference type="ChEBI" id="CHEBI:57540"/>
    </ligand>
</feature>
<dbReference type="InterPro" id="IPR012340">
    <property type="entry name" value="NA-bd_OB-fold"/>
</dbReference>
<dbReference type="EC" id="6.5.1.2" evidence="2 14"/>
<keyword evidence="4 14" id="KW-0436">Ligase</keyword>
<accession>A0A1G2BTG0</accession>
<dbReference type="InterPro" id="IPR013839">
    <property type="entry name" value="DNAligase_adenylation"/>
</dbReference>
<dbReference type="InterPro" id="IPR013840">
    <property type="entry name" value="DNAligase_N"/>
</dbReference>
<dbReference type="GO" id="GO:0006260">
    <property type="term" value="P:DNA replication"/>
    <property type="evidence" value="ECO:0007669"/>
    <property type="project" value="UniProtKB-KW"/>
</dbReference>
<dbReference type="InterPro" id="IPR033136">
    <property type="entry name" value="DNA_ligase_CS"/>
</dbReference>
<feature type="binding site" evidence="14">
    <location>
        <position position="177"/>
    </location>
    <ligand>
        <name>NAD(+)</name>
        <dbReference type="ChEBI" id="CHEBI:57540"/>
    </ligand>
</feature>
<keyword evidence="5 14" id="KW-0235">DNA replication</keyword>
<evidence type="ECO:0000256" key="3">
    <source>
        <dbReference type="ARBA" id="ARBA00013308"/>
    </source>
</evidence>
<dbReference type="Pfam" id="PF12826">
    <property type="entry name" value="HHH_2"/>
    <property type="match status" value="1"/>
</dbReference>
<keyword evidence="6 14" id="KW-0479">Metal-binding</keyword>
<dbReference type="Gene3D" id="3.30.470.30">
    <property type="entry name" value="DNA ligase/mRNA capping enzyme"/>
    <property type="match status" value="1"/>
</dbReference>
<feature type="active site" description="N6-AMP-lysine intermediate" evidence="14">
    <location>
        <position position="116"/>
    </location>
</feature>
<dbReference type="GO" id="GO:0003911">
    <property type="term" value="F:DNA ligase (NAD+) activity"/>
    <property type="evidence" value="ECO:0007669"/>
    <property type="project" value="UniProtKB-UniRule"/>
</dbReference>
<dbReference type="InterPro" id="IPR001679">
    <property type="entry name" value="DNA_ligase"/>
</dbReference>
<keyword evidence="8 14" id="KW-0862">Zinc</keyword>
<dbReference type="Gene3D" id="1.10.287.610">
    <property type="entry name" value="Helix hairpin bin"/>
    <property type="match status" value="1"/>
</dbReference>
<dbReference type="SMART" id="SM00532">
    <property type="entry name" value="LIGANc"/>
    <property type="match status" value="1"/>
</dbReference>
<keyword evidence="11 14" id="KW-0234">DNA repair</keyword>
<protein>
    <recommendedName>
        <fullName evidence="3 14">DNA ligase</fullName>
        <ecNumber evidence="2 14">6.5.1.2</ecNumber>
    </recommendedName>
    <alternativeName>
        <fullName evidence="14">Polydeoxyribonucleotide synthase [NAD(+)]</fullName>
    </alternativeName>
</protein>
<dbReference type="Pfam" id="PF00533">
    <property type="entry name" value="BRCT"/>
    <property type="match status" value="1"/>
</dbReference>
<organism evidence="17 18">
    <name type="scientific">Candidatus Komeilibacteria bacterium RIFCSPLOWO2_01_FULL_53_11</name>
    <dbReference type="NCBI Taxonomy" id="1798552"/>
    <lineage>
        <taxon>Bacteria</taxon>
        <taxon>Candidatus Komeiliibacteriota</taxon>
    </lineage>
</organism>
<dbReference type="InterPro" id="IPR004149">
    <property type="entry name" value="Znf_DNAligase_C4"/>
</dbReference>
<dbReference type="GO" id="GO:0046872">
    <property type="term" value="F:metal ion binding"/>
    <property type="evidence" value="ECO:0007669"/>
    <property type="project" value="UniProtKB-KW"/>
</dbReference>
<dbReference type="PANTHER" id="PTHR23389">
    <property type="entry name" value="CHROMOSOME TRANSMISSION FIDELITY FACTOR 18"/>
    <property type="match status" value="1"/>
</dbReference>
<dbReference type="PROSITE" id="PS50172">
    <property type="entry name" value="BRCT"/>
    <property type="match status" value="1"/>
</dbReference>
<reference evidence="17 18" key="1">
    <citation type="journal article" date="2016" name="Nat. Commun.">
        <title>Thousands of microbial genomes shed light on interconnected biogeochemical processes in an aquifer system.</title>
        <authorList>
            <person name="Anantharaman K."/>
            <person name="Brown C.T."/>
            <person name="Hug L.A."/>
            <person name="Sharon I."/>
            <person name="Castelle C.J."/>
            <person name="Probst A.J."/>
            <person name="Thomas B.C."/>
            <person name="Singh A."/>
            <person name="Wilkins M.J."/>
            <person name="Karaoz U."/>
            <person name="Brodie E.L."/>
            <person name="Williams K.H."/>
            <person name="Hubbard S.S."/>
            <person name="Banfield J.F."/>
        </authorList>
    </citation>
    <scope>NUCLEOTIDE SEQUENCE [LARGE SCALE GENOMIC DNA]</scope>
</reference>
<dbReference type="SUPFAM" id="SSF52113">
    <property type="entry name" value="BRCT domain"/>
    <property type="match status" value="1"/>
</dbReference>
<evidence type="ECO:0000256" key="12">
    <source>
        <dbReference type="ARBA" id="ARBA00034005"/>
    </source>
</evidence>
<evidence type="ECO:0000256" key="7">
    <source>
        <dbReference type="ARBA" id="ARBA00022763"/>
    </source>
</evidence>
<dbReference type="NCBIfam" id="TIGR00575">
    <property type="entry name" value="dnlj"/>
    <property type="match status" value="1"/>
</dbReference>
<evidence type="ECO:0000256" key="13">
    <source>
        <dbReference type="ARBA" id="ARBA00060881"/>
    </source>
</evidence>
<dbReference type="HAMAP" id="MF_01588">
    <property type="entry name" value="DNA_ligase_A"/>
    <property type="match status" value="1"/>
</dbReference>
<dbReference type="PANTHER" id="PTHR23389:SF9">
    <property type="entry name" value="DNA LIGASE"/>
    <property type="match status" value="1"/>
</dbReference>
<dbReference type="Pfam" id="PF01653">
    <property type="entry name" value="DNA_ligase_aden"/>
    <property type="match status" value="1"/>
</dbReference>
<dbReference type="InterPro" id="IPR001357">
    <property type="entry name" value="BRCT_dom"/>
</dbReference>
<comment type="catalytic activity">
    <reaction evidence="12 14 15">
        <text>NAD(+) + (deoxyribonucleotide)n-3'-hydroxyl + 5'-phospho-(deoxyribonucleotide)m = (deoxyribonucleotide)n+m + AMP + beta-nicotinamide D-nucleotide.</text>
        <dbReference type="EC" id="6.5.1.2"/>
    </reaction>
</comment>
<dbReference type="GO" id="GO:0003677">
    <property type="term" value="F:DNA binding"/>
    <property type="evidence" value="ECO:0007669"/>
    <property type="project" value="InterPro"/>
</dbReference>
<dbReference type="Gene3D" id="6.20.10.30">
    <property type="match status" value="1"/>
</dbReference>
<keyword evidence="10 14" id="KW-0520">NAD</keyword>
<dbReference type="FunFam" id="3.30.470.30:FF:000001">
    <property type="entry name" value="DNA ligase"/>
    <property type="match status" value="1"/>
</dbReference>
<evidence type="ECO:0000256" key="15">
    <source>
        <dbReference type="RuleBase" id="RU000618"/>
    </source>
</evidence>
<dbReference type="SUPFAM" id="SSF47781">
    <property type="entry name" value="RuvA domain 2-like"/>
    <property type="match status" value="1"/>
</dbReference>
<dbReference type="InterPro" id="IPR036420">
    <property type="entry name" value="BRCT_dom_sf"/>
</dbReference>
<evidence type="ECO:0000256" key="14">
    <source>
        <dbReference type="HAMAP-Rule" id="MF_01588"/>
    </source>
</evidence>